<sequence>MSNVLFIQANNRPKEQAVSVKLLHTFIDSYKKSNPEDQITQLDLHAEQLPYLDANMINGLFKSSRGLEMSPEEQKAASTANHYLDQFLSADKIVFGFPVWNITFPAVLHTYLDYLNQAGKTFRYTPSGPVGLIPEKKVALLSARGGVADPNSEMAVSLLTRTMQLFGVEEITTIVIEGHHQFPDKSEQIIEEGLLQASKAAVSF</sequence>
<comment type="similarity">
    <text evidence="6">Belongs to the azoreductase type 1 family.</text>
</comment>
<accession>A0A972K3A3</accession>
<comment type="catalytic activity">
    <reaction evidence="6">
        <text>2 a quinone + NADH + H(+) = 2 a 1,4-benzosemiquinone + NAD(+)</text>
        <dbReference type="Rhea" id="RHEA:65952"/>
        <dbReference type="ChEBI" id="CHEBI:15378"/>
        <dbReference type="ChEBI" id="CHEBI:57540"/>
        <dbReference type="ChEBI" id="CHEBI:57945"/>
        <dbReference type="ChEBI" id="CHEBI:132124"/>
        <dbReference type="ChEBI" id="CHEBI:134225"/>
    </reaction>
</comment>
<dbReference type="PANTHER" id="PTHR43741:SF4">
    <property type="entry name" value="FMN-DEPENDENT NADH:QUINONE OXIDOREDUCTASE"/>
    <property type="match status" value="1"/>
</dbReference>
<evidence type="ECO:0000256" key="6">
    <source>
        <dbReference type="HAMAP-Rule" id="MF_01216"/>
    </source>
</evidence>
<evidence type="ECO:0000256" key="5">
    <source>
        <dbReference type="ARBA" id="ARBA00048542"/>
    </source>
</evidence>
<dbReference type="InterPro" id="IPR029039">
    <property type="entry name" value="Flavoprotein-like_sf"/>
</dbReference>
<protein>
    <recommendedName>
        <fullName evidence="6">FMN dependent NADH:quinone oxidoreductase</fullName>
        <ecNumber evidence="6">1.6.5.-</ecNumber>
    </recommendedName>
    <alternativeName>
        <fullName evidence="6">Azo-dye reductase</fullName>
    </alternativeName>
    <alternativeName>
        <fullName evidence="6">FMN-dependent NADH-azo compound oxidoreductase</fullName>
    </alternativeName>
    <alternativeName>
        <fullName evidence="6">FMN-dependent NADH-azoreductase</fullName>
        <ecNumber evidence="6">1.7.1.17</ecNumber>
    </alternativeName>
</protein>
<evidence type="ECO:0000256" key="3">
    <source>
        <dbReference type="ARBA" id="ARBA00023002"/>
    </source>
</evidence>
<dbReference type="Pfam" id="PF02525">
    <property type="entry name" value="Flavodoxin_2"/>
    <property type="match status" value="1"/>
</dbReference>
<feature type="domain" description="Flavodoxin-like fold" evidence="7">
    <location>
        <begin position="3"/>
        <end position="199"/>
    </location>
</feature>
<keyword evidence="9" id="KW-1185">Reference proteome</keyword>
<keyword evidence="4 6" id="KW-0520">NAD</keyword>
<gene>
    <name evidence="6" type="primary">azoR</name>
    <name evidence="8" type="ORF">GC093_26660</name>
</gene>
<organism evidence="8 9">
    <name type="scientific">Paenibacillus foliorum</name>
    <dbReference type="NCBI Taxonomy" id="2654974"/>
    <lineage>
        <taxon>Bacteria</taxon>
        <taxon>Bacillati</taxon>
        <taxon>Bacillota</taxon>
        <taxon>Bacilli</taxon>
        <taxon>Bacillales</taxon>
        <taxon>Paenibacillaceae</taxon>
        <taxon>Paenibacillus</taxon>
    </lineage>
</organism>
<keyword evidence="1 6" id="KW-0285">Flavoprotein</keyword>
<dbReference type="EC" id="1.6.5.-" evidence="6"/>
<reference evidence="8" key="1">
    <citation type="submission" date="2019-10" db="EMBL/GenBank/DDBJ databases">
        <title>Description of Paenibacillus glebae sp. nov.</title>
        <authorList>
            <person name="Carlier A."/>
            <person name="Qi S."/>
        </authorList>
    </citation>
    <scope>NUCLEOTIDE SEQUENCE</scope>
    <source>
        <strain evidence="8">LMG 31456</strain>
    </source>
</reference>
<proteinExistence type="inferred from homology"/>
<dbReference type="InterPro" id="IPR023048">
    <property type="entry name" value="NADH:quinone_OxRdtase_FMN_depd"/>
</dbReference>
<dbReference type="PANTHER" id="PTHR43741">
    <property type="entry name" value="FMN-DEPENDENT NADH-AZOREDUCTASE 1"/>
    <property type="match status" value="1"/>
</dbReference>
<evidence type="ECO:0000313" key="9">
    <source>
        <dbReference type="Proteomes" id="UP000641588"/>
    </source>
</evidence>
<comment type="function">
    <text evidence="6">Quinone reductase that provides resistance to thiol-specific stress caused by electrophilic quinones.</text>
</comment>
<dbReference type="EMBL" id="WHOD01000102">
    <property type="protein sequence ID" value="NOU96775.1"/>
    <property type="molecule type" value="Genomic_DNA"/>
</dbReference>
<dbReference type="GO" id="GO:0016655">
    <property type="term" value="F:oxidoreductase activity, acting on NAD(P)H, quinone or similar compound as acceptor"/>
    <property type="evidence" value="ECO:0007669"/>
    <property type="project" value="InterPro"/>
</dbReference>
<evidence type="ECO:0000256" key="4">
    <source>
        <dbReference type="ARBA" id="ARBA00023027"/>
    </source>
</evidence>
<dbReference type="InterPro" id="IPR050104">
    <property type="entry name" value="FMN-dep_NADH:Q_OxRdtase_AzoR1"/>
</dbReference>
<dbReference type="AlphaFoldDB" id="A0A972K3A3"/>
<comment type="caution">
    <text evidence="6">Lacks conserved residue(s) required for the propagation of feature annotation.</text>
</comment>
<dbReference type="InterPro" id="IPR003680">
    <property type="entry name" value="Flavodoxin_fold"/>
</dbReference>
<comment type="function">
    <text evidence="6">Also exhibits azoreductase activity. Catalyzes the reductive cleavage of the azo bond in aromatic azo compounds to the corresponding amines.</text>
</comment>
<evidence type="ECO:0000259" key="7">
    <source>
        <dbReference type="Pfam" id="PF02525"/>
    </source>
</evidence>
<keyword evidence="3 6" id="KW-0560">Oxidoreductase</keyword>
<dbReference type="EC" id="1.7.1.17" evidence="6"/>
<evidence type="ECO:0000256" key="2">
    <source>
        <dbReference type="ARBA" id="ARBA00022643"/>
    </source>
</evidence>
<comment type="subunit">
    <text evidence="6">Homodimer.</text>
</comment>
<comment type="cofactor">
    <cofactor evidence="6">
        <name>FMN</name>
        <dbReference type="ChEBI" id="CHEBI:58210"/>
    </cofactor>
    <text evidence="6">Binds 1 FMN per subunit.</text>
</comment>
<evidence type="ECO:0000313" key="8">
    <source>
        <dbReference type="EMBL" id="NOU96775.1"/>
    </source>
</evidence>
<evidence type="ECO:0000256" key="1">
    <source>
        <dbReference type="ARBA" id="ARBA00022630"/>
    </source>
</evidence>
<name>A0A972K3A3_9BACL</name>
<dbReference type="SUPFAM" id="SSF52218">
    <property type="entry name" value="Flavoproteins"/>
    <property type="match status" value="1"/>
</dbReference>
<dbReference type="Gene3D" id="3.40.50.360">
    <property type="match status" value="1"/>
</dbReference>
<dbReference type="GO" id="GO:0016652">
    <property type="term" value="F:oxidoreductase activity, acting on NAD(P)H as acceptor"/>
    <property type="evidence" value="ECO:0007669"/>
    <property type="project" value="UniProtKB-UniRule"/>
</dbReference>
<dbReference type="Proteomes" id="UP000641588">
    <property type="component" value="Unassembled WGS sequence"/>
</dbReference>
<keyword evidence="2 6" id="KW-0288">FMN</keyword>
<comment type="caution">
    <text evidence="8">The sequence shown here is derived from an EMBL/GenBank/DDBJ whole genome shotgun (WGS) entry which is preliminary data.</text>
</comment>
<comment type="catalytic activity">
    <reaction evidence="5">
        <text>N,N-dimethyl-1,4-phenylenediamine + anthranilate + 2 NAD(+) = 2-(4-dimethylaminophenyl)diazenylbenzoate + 2 NADH + 2 H(+)</text>
        <dbReference type="Rhea" id="RHEA:55872"/>
        <dbReference type="ChEBI" id="CHEBI:15378"/>
        <dbReference type="ChEBI" id="CHEBI:15783"/>
        <dbReference type="ChEBI" id="CHEBI:16567"/>
        <dbReference type="ChEBI" id="CHEBI:57540"/>
        <dbReference type="ChEBI" id="CHEBI:57945"/>
        <dbReference type="ChEBI" id="CHEBI:71579"/>
        <dbReference type="EC" id="1.7.1.17"/>
    </reaction>
    <physiologicalReaction direction="right-to-left" evidence="5">
        <dbReference type="Rhea" id="RHEA:55874"/>
    </physiologicalReaction>
</comment>
<dbReference type="NCBIfam" id="NF010075">
    <property type="entry name" value="PRK13556.1"/>
    <property type="match status" value="1"/>
</dbReference>
<dbReference type="RefSeq" id="WP_171655017.1">
    <property type="nucleotide sequence ID" value="NZ_WHOD01000102.1"/>
</dbReference>
<dbReference type="GO" id="GO:0009055">
    <property type="term" value="F:electron transfer activity"/>
    <property type="evidence" value="ECO:0007669"/>
    <property type="project" value="UniProtKB-UniRule"/>
</dbReference>
<dbReference type="GO" id="GO:0010181">
    <property type="term" value="F:FMN binding"/>
    <property type="evidence" value="ECO:0007669"/>
    <property type="project" value="UniProtKB-UniRule"/>
</dbReference>
<dbReference type="HAMAP" id="MF_01216">
    <property type="entry name" value="Azoreductase_type1"/>
    <property type="match status" value="1"/>
</dbReference>